<gene>
    <name evidence="1" type="ORF">CEXT_680671</name>
</gene>
<dbReference type="AlphaFoldDB" id="A0AAV4W2Z0"/>
<keyword evidence="2" id="KW-1185">Reference proteome</keyword>
<sequence length="119" mass="13828">MQIKVTNTQRILLIIIRSRLCKFLVPRRAFEGVISTPTKCCILFWMHSCERSKMLKKKEKAKRRVVKVKILLSALKSGNLSTVTCITLYYLHSASKAEETFETERRSVGTPFPDDFQCW</sequence>
<accession>A0AAV4W2Z0</accession>
<proteinExistence type="predicted"/>
<organism evidence="1 2">
    <name type="scientific">Caerostris extrusa</name>
    <name type="common">Bark spider</name>
    <name type="synonym">Caerostris bankana</name>
    <dbReference type="NCBI Taxonomy" id="172846"/>
    <lineage>
        <taxon>Eukaryota</taxon>
        <taxon>Metazoa</taxon>
        <taxon>Ecdysozoa</taxon>
        <taxon>Arthropoda</taxon>
        <taxon>Chelicerata</taxon>
        <taxon>Arachnida</taxon>
        <taxon>Araneae</taxon>
        <taxon>Araneomorphae</taxon>
        <taxon>Entelegynae</taxon>
        <taxon>Araneoidea</taxon>
        <taxon>Araneidae</taxon>
        <taxon>Caerostris</taxon>
    </lineage>
</organism>
<dbReference type="EMBL" id="BPLR01015426">
    <property type="protein sequence ID" value="GIY76023.1"/>
    <property type="molecule type" value="Genomic_DNA"/>
</dbReference>
<evidence type="ECO:0000313" key="2">
    <source>
        <dbReference type="Proteomes" id="UP001054945"/>
    </source>
</evidence>
<comment type="caution">
    <text evidence="1">The sequence shown here is derived from an EMBL/GenBank/DDBJ whole genome shotgun (WGS) entry which is preliminary data.</text>
</comment>
<protein>
    <submittedName>
        <fullName evidence="1">Uncharacterized protein</fullName>
    </submittedName>
</protein>
<reference evidence="1 2" key="1">
    <citation type="submission" date="2021-06" db="EMBL/GenBank/DDBJ databases">
        <title>Caerostris extrusa draft genome.</title>
        <authorList>
            <person name="Kono N."/>
            <person name="Arakawa K."/>
        </authorList>
    </citation>
    <scope>NUCLEOTIDE SEQUENCE [LARGE SCALE GENOMIC DNA]</scope>
</reference>
<dbReference type="Proteomes" id="UP001054945">
    <property type="component" value="Unassembled WGS sequence"/>
</dbReference>
<name>A0AAV4W2Z0_CAEEX</name>
<evidence type="ECO:0000313" key="1">
    <source>
        <dbReference type="EMBL" id="GIY76023.1"/>
    </source>
</evidence>